<dbReference type="Pfam" id="PF07695">
    <property type="entry name" value="7TMR-DISM_7TM"/>
    <property type="match status" value="1"/>
</dbReference>
<dbReference type="EC" id="2.7.13.3" evidence="2"/>
<dbReference type="InterPro" id="IPR003594">
    <property type="entry name" value="HATPase_dom"/>
</dbReference>
<keyword evidence="4" id="KW-0808">Transferase</keyword>
<evidence type="ECO:0000259" key="7">
    <source>
        <dbReference type="PROSITE" id="PS50109"/>
    </source>
</evidence>
<keyword evidence="6" id="KW-0472">Membrane</keyword>
<dbReference type="Proteomes" id="UP000094172">
    <property type="component" value="Unassembled WGS sequence"/>
</dbReference>
<comment type="caution">
    <text evidence="8">The sequence shown here is derived from an EMBL/GenBank/DDBJ whole genome shotgun (WGS) entry which is preliminary data.</text>
</comment>
<evidence type="ECO:0000256" key="5">
    <source>
        <dbReference type="ARBA" id="ARBA00022777"/>
    </source>
</evidence>
<dbReference type="GO" id="GO:0005886">
    <property type="term" value="C:plasma membrane"/>
    <property type="evidence" value="ECO:0007669"/>
    <property type="project" value="TreeGrafter"/>
</dbReference>
<feature type="transmembrane region" description="Helical" evidence="6">
    <location>
        <begin position="208"/>
        <end position="224"/>
    </location>
</feature>
<evidence type="ECO:0000256" key="6">
    <source>
        <dbReference type="SAM" id="Phobius"/>
    </source>
</evidence>
<evidence type="ECO:0000256" key="2">
    <source>
        <dbReference type="ARBA" id="ARBA00012438"/>
    </source>
</evidence>
<evidence type="ECO:0000256" key="3">
    <source>
        <dbReference type="ARBA" id="ARBA00022553"/>
    </source>
</evidence>
<dbReference type="Gene3D" id="3.30.565.10">
    <property type="entry name" value="Histidine kinase-like ATPase, C-terminal domain"/>
    <property type="match status" value="1"/>
</dbReference>
<dbReference type="Pfam" id="PF07696">
    <property type="entry name" value="7TMR-DISMED2"/>
    <property type="match status" value="1"/>
</dbReference>
<feature type="transmembrane region" description="Helical" evidence="6">
    <location>
        <begin position="183"/>
        <end position="201"/>
    </location>
</feature>
<dbReference type="Pfam" id="PF02518">
    <property type="entry name" value="HATPase_c"/>
    <property type="match status" value="1"/>
</dbReference>
<dbReference type="InterPro" id="IPR004358">
    <property type="entry name" value="Sig_transdc_His_kin-like_C"/>
</dbReference>
<keyword evidence="6" id="KW-1133">Transmembrane helix</keyword>
<keyword evidence="6" id="KW-0812">Transmembrane</keyword>
<feature type="transmembrane region" description="Helical" evidence="6">
    <location>
        <begin position="365"/>
        <end position="388"/>
    </location>
</feature>
<dbReference type="PRINTS" id="PR00344">
    <property type="entry name" value="BCTRLSENSOR"/>
</dbReference>
<evidence type="ECO:0000256" key="4">
    <source>
        <dbReference type="ARBA" id="ARBA00022679"/>
    </source>
</evidence>
<dbReference type="InterPro" id="IPR036097">
    <property type="entry name" value="HisK_dim/P_sf"/>
</dbReference>
<dbReference type="InterPro" id="IPR011623">
    <property type="entry name" value="7TMR_DISM_rcpt_extracell_dom1"/>
</dbReference>
<accession>A0A1E3VND3</accession>
<proteinExistence type="predicted"/>
<reference evidence="8 9" key="1">
    <citation type="journal article" date="2016" name="Environ. Microbiol.">
        <title>New Methyloceanibacter diversity from North Sea sediments includes methanotroph containing solely the soluble methane monooxygenase.</title>
        <authorList>
            <person name="Vekeman B."/>
            <person name="Kerckhof F.M."/>
            <person name="Cremers G."/>
            <person name="de Vos P."/>
            <person name="Vandamme P."/>
            <person name="Boon N."/>
            <person name="Op den Camp H.J."/>
            <person name="Heylen K."/>
        </authorList>
    </citation>
    <scope>NUCLEOTIDE SEQUENCE [LARGE SCALE GENOMIC DNA]</scope>
    <source>
        <strain evidence="8 9">R-67176</strain>
    </source>
</reference>
<dbReference type="SMART" id="SM00387">
    <property type="entry name" value="HATPase_c"/>
    <property type="match status" value="1"/>
</dbReference>
<feature type="transmembrane region" description="Helical" evidence="6">
    <location>
        <begin position="332"/>
        <end position="353"/>
    </location>
</feature>
<dbReference type="PANTHER" id="PTHR43047:SF9">
    <property type="entry name" value="HISTIDINE KINASE"/>
    <property type="match status" value="1"/>
</dbReference>
<feature type="transmembrane region" description="Helical" evidence="6">
    <location>
        <begin position="276"/>
        <end position="295"/>
    </location>
</feature>
<feature type="domain" description="Histidine kinase" evidence="7">
    <location>
        <begin position="436"/>
        <end position="656"/>
    </location>
</feature>
<dbReference type="Gene3D" id="1.10.287.130">
    <property type="match status" value="1"/>
</dbReference>
<dbReference type="SUPFAM" id="SSF47384">
    <property type="entry name" value="Homodimeric domain of signal transducing histidine kinase"/>
    <property type="match status" value="1"/>
</dbReference>
<keyword evidence="3" id="KW-0597">Phosphoprotein</keyword>
<keyword evidence="9" id="KW-1185">Reference proteome</keyword>
<dbReference type="EMBL" id="LPWE01000011">
    <property type="protein sequence ID" value="ODR95040.1"/>
    <property type="molecule type" value="Genomic_DNA"/>
</dbReference>
<feature type="transmembrane region" description="Helical" evidence="6">
    <location>
        <begin position="301"/>
        <end position="323"/>
    </location>
</feature>
<dbReference type="InterPro" id="IPR003661">
    <property type="entry name" value="HisK_dim/P_dom"/>
</dbReference>
<dbReference type="CDD" id="cd00082">
    <property type="entry name" value="HisKA"/>
    <property type="match status" value="1"/>
</dbReference>
<dbReference type="AlphaFoldDB" id="A0A1E3VND3"/>
<dbReference type="SUPFAM" id="SSF55874">
    <property type="entry name" value="ATPase domain of HSP90 chaperone/DNA topoisomerase II/histidine kinase"/>
    <property type="match status" value="1"/>
</dbReference>
<dbReference type="PANTHER" id="PTHR43047">
    <property type="entry name" value="TWO-COMPONENT HISTIDINE PROTEIN KINASE"/>
    <property type="match status" value="1"/>
</dbReference>
<feature type="transmembrane region" description="Helical" evidence="6">
    <location>
        <begin position="244"/>
        <end position="264"/>
    </location>
</feature>
<dbReference type="Gene3D" id="2.60.40.2380">
    <property type="match status" value="1"/>
</dbReference>
<keyword evidence="5" id="KW-0418">Kinase</keyword>
<dbReference type="GO" id="GO:0000155">
    <property type="term" value="F:phosphorelay sensor kinase activity"/>
    <property type="evidence" value="ECO:0007669"/>
    <property type="project" value="InterPro"/>
</dbReference>
<evidence type="ECO:0000313" key="8">
    <source>
        <dbReference type="EMBL" id="ODR95040.1"/>
    </source>
</evidence>
<gene>
    <name evidence="8" type="ORF">AUC70_04665</name>
</gene>
<comment type="catalytic activity">
    <reaction evidence="1">
        <text>ATP + protein L-histidine = ADP + protein N-phospho-L-histidine.</text>
        <dbReference type="EC" id="2.7.13.3"/>
    </reaction>
</comment>
<dbReference type="InterPro" id="IPR011622">
    <property type="entry name" value="7TMR_DISM_rcpt_extracell_dom2"/>
</dbReference>
<name>A0A1E3VND3_9HYPH</name>
<dbReference type="InterPro" id="IPR036890">
    <property type="entry name" value="HATPase_C_sf"/>
</dbReference>
<evidence type="ECO:0000313" key="9">
    <source>
        <dbReference type="Proteomes" id="UP000094172"/>
    </source>
</evidence>
<dbReference type="InterPro" id="IPR005467">
    <property type="entry name" value="His_kinase_dom"/>
</dbReference>
<sequence length="662" mass="72465">MGAAQAWAAVEAPLQLQRTDFHADLAPHVRYLVDGDHALSPDQALARVPTDKFKPIETSIVDFGFTKARFWLWAEAENASEAAGTWKLVLSNPLSDALSVYIVPRIGDGFGEPVEILSHTLDEPFAARELAYRNYVATFRLAAYERAGLLIAYASKAATQQILYVESPDYFFAQVDQEDMHNFLVLGLLLGMTLVSVIYLTALRSRAALYYGLYICAAALYLFQTDGYGFQFLWPASPGWNTMAVIPIGAVWAASGLQFARSFVDAPKNHPTLNKLFIGGLIVSCLMFATSFWLFETPWFKFVALALAVYCTSLYVAAGIAAVRCGQAGGRFFLVGAIIVVAPILIGLVSYALPGRFSQDLIGHGARYALGLEGIAFALAIFVNLLGIRRERDEAMRREIVETKEKLAAVEALQEAKQKHARAVQLAERRRDQLATTAHDIQQPLASLRMALRQMEDLAGHDREKIAGSLSYLDQLIDRNLQQTRPSATGEDHDEMHDPHASFAASAQDKPAVEDFPVSVVLANVARMFEAEAHEKGLGFRAVPSSLHVTADPIGLMRIVSNLVSNAVKYTDQGRILLGCRAERDRVRIEVRDTGPGMTQEEVSRFLKPYEKGETGGTGLGLAVVSRLANEQGFTFDVTSTPGRGSVFAVSVPRSRTANAST</sequence>
<evidence type="ECO:0000256" key="1">
    <source>
        <dbReference type="ARBA" id="ARBA00000085"/>
    </source>
</evidence>
<protein>
    <recommendedName>
        <fullName evidence="2">histidine kinase</fullName>
        <ecNumber evidence="2">2.7.13.3</ecNumber>
    </recommendedName>
</protein>
<dbReference type="PROSITE" id="PS50109">
    <property type="entry name" value="HIS_KIN"/>
    <property type="match status" value="1"/>
</dbReference>
<dbReference type="STRING" id="1774970.AUC70_04665"/>
<dbReference type="GO" id="GO:0009927">
    <property type="term" value="F:histidine phosphotransfer kinase activity"/>
    <property type="evidence" value="ECO:0007669"/>
    <property type="project" value="TreeGrafter"/>
</dbReference>
<organism evidence="8 9">
    <name type="scientific">Methyloceanibacter stevinii</name>
    <dbReference type="NCBI Taxonomy" id="1774970"/>
    <lineage>
        <taxon>Bacteria</taxon>
        <taxon>Pseudomonadati</taxon>
        <taxon>Pseudomonadota</taxon>
        <taxon>Alphaproteobacteria</taxon>
        <taxon>Hyphomicrobiales</taxon>
        <taxon>Hyphomicrobiaceae</taxon>
        <taxon>Methyloceanibacter</taxon>
    </lineage>
</organism>
<dbReference type="SMART" id="SM00388">
    <property type="entry name" value="HisKA"/>
    <property type="match status" value="1"/>
</dbReference>